<organism evidence="1 2">
    <name type="scientific">Vibrio chagasii</name>
    <dbReference type="NCBI Taxonomy" id="170679"/>
    <lineage>
        <taxon>Bacteria</taxon>
        <taxon>Pseudomonadati</taxon>
        <taxon>Pseudomonadota</taxon>
        <taxon>Gammaproteobacteria</taxon>
        <taxon>Vibrionales</taxon>
        <taxon>Vibrionaceae</taxon>
        <taxon>Vibrio</taxon>
    </lineage>
</organism>
<dbReference type="EMBL" id="VZPX01000004">
    <property type="protein sequence ID" value="KAB0482502.1"/>
    <property type="molecule type" value="Genomic_DNA"/>
</dbReference>
<dbReference type="Proteomes" id="UP000423756">
    <property type="component" value="Unassembled WGS sequence"/>
</dbReference>
<evidence type="ECO:0000313" key="1">
    <source>
        <dbReference type="EMBL" id="KAB0482502.1"/>
    </source>
</evidence>
<reference evidence="1 2" key="1">
    <citation type="submission" date="2019-09" db="EMBL/GenBank/DDBJ databases">
        <title>Draft genome sequences of 48 bacterial type strains from the CCUG.</title>
        <authorList>
            <person name="Tunovic T."/>
            <person name="Pineiro-Iglesias B."/>
            <person name="Unosson C."/>
            <person name="Inganas E."/>
            <person name="Ohlen M."/>
            <person name="Cardew S."/>
            <person name="Jensie-Markopoulos S."/>
            <person name="Salva-Serra F."/>
            <person name="Jaen-Luchoro D."/>
            <person name="Karlsson R."/>
            <person name="Svensson-Stadler L."/>
            <person name="Chun J."/>
            <person name="Moore E."/>
        </authorList>
    </citation>
    <scope>NUCLEOTIDE SEQUENCE [LARGE SCALE GENOMIC DNA]</scope>
    <source>
        <strain evidence="1 2">CCUG 48643</strain>
    </source>
</reference>
<sequence>MKHLFNIDFSSSSLTDFVGNEVSSASLVIQDEGLTVHLEYSPVPYRSRVVFAGTIGSLRYSDDHLRIWLIENGADMKLINFYLQEHVLASCADDSGTCTLIAKTEQGDAFTYKVSDESEANMLGTFMYNRGWIINGVEMDIVDYEFKRETPELEAPMNANLLP</sequence>
<protein>
    <submittedName>
        <fullName evidence="1">Uncharacterized protein</fullName>
    </submittedName>
</protein>
<dbReference type="GeneID" id="77344738"/>
<evidence type="ECO:0000313" key="2">
    <source>
        <dbReference type="Proteomes" id="UP000423756"/>
    </source>
</evidence>
<comment type="caution">
    <text evidence="1">The sequence shown here is derived from an EMBL/GenBank/DDBJ whole genome shotgun (WGS) entry which is preliminary data.</text>
</comment>
<dbReference type="AlphaFoldDB" id="A0A7V7NX82"/>
<proteinExistence type="predicted"/>
<accession>A0A7V7NX82</accession>
<gene>
    <name evidence="1" type="ORF">F7Q91_03570</name>
</gene>
<name>A0A7V7NX82_9VIBR</name>
<dbReference type="RefSeq" id="WP_137406521.1">
    <property type="nucleotide sequence ID" value="NZ_AP025467.1"/>
</dbReference>